<comment type="caution">
    <text evidence="1">The sequence shown here is derived from an EMBL/GenBank/DDBJ whole genome shotgun (WGS) entry which is preliminary data.</text>
</comment>
<dbReference type="AlphaFoldDB" id="A0A443S8H3"/>
<protein>
    <submittedName>
        <fullName evidence="1">Group XV phospholipase A2-like protein</fullName>
    </submittedName>
</protein>
<dbReference type="Proteomes" id="UP000288716">
    <property type="component" value="Unassembled WGS sequence"/>
</dbReference>
<dbReference type="GO" id="GO:0006629">
    <property type="term" value="P:lipid metabolic process"/>
    <property type="evidence" value="ECO:0007669"/>
    <property type="project" value="InterPro"/>
</dbReference>
<evidence type="ECO:0000313" key="1">
    <source>
        <dbReference type="EMBL" id="RWS23866.1"/>
    </source>
</evidence>
<name>A0A443S8H3_9ACAR</name>
<dbReference type="PANTHER" id="PTHR11440">
    <property type="entry name" value="LECITHIN-CHOLESTEROL ACYLTRANSFERASE-RELATED"/>
    <property type="match status" value="1"/>
</dbReference>
<dbReference type="EMBL" id="NCKV01005758">
    <property type="protein sequence ID" value="RWS23866.1"/>
    <property type="molecule type" value="Genomic_DNA"/>
</dbReference>
<dbReference type="InterPro" id="IPR003386">
    <property type="entry name" value="LACT/PDAT_acylTrfase"/>
</dbReference>
<accession>A0A443S8H3</accession>
<sequence>YVFSSVAGYMGSQIKYSLNRANTGPFYCPKYSFSTKQIWLNFLNSMPIYQKCWYHHIRRLYSPITRRTYNAKGVTSWVSGFGRTESVEYISPFPQHLRLSNYEFFAKMNQFMFTLELASYFIKIVKTLEGHGYVRDINIRGAPYDWRMAPHEQEEFFVRLKFLVEESYFLNGYKRIIFFTHSMGGNFAYIFLRRQSLSWKTKFIKAIFFAATPWGGNFKYMYDYLYSDDFAGNLLPVFRKAERSFSSLAFLLPNRRVFGESVFIQTPTENFTASDFGRFFAILNHVDAFNMWIDTRDLLDPLIHPEVDVYCIGGSGEATLRALICKDDLFTKKRVIYANGDGFVNMESLLGCVRWAPHPNYRFFFDVIRDSHLGMLRNQHSVDYFVRLILAVNVNN</sequence>
<gene>
    <name evidence="1" type="ORF">B4U80_09772</name>
</gene>
<organism evidence="1 2">
    <name type="scientific">Leptotrombidium deliense</name>
    <dbReference type="NCBI Taxonomy" id="299467"/>
    <lineage>
        <taxon>Eukaryota</taxon>
        <taxon>Metazoa</taxon>
        <taxon>Ecdysozoa</taxon>
        <taxon>Arthropoda</taxon>
        <taxon>Chelicerata</taxon>
        <taxon>Arachnida</taxon>
        <taxon>Acari</taxon>
        <taxon>Acariformes</taxon>
        <taxon>Trombidiformes</taxon>
        <taxon>Prostigmata</taxon>
        <taxon>Anystina</taxon>
        <taxon>Parasitengona</taxon>
        <taxon>Trombiculoidea</taxon>
        <taxon>Trombiculidae</taxon>
        <taxon>Leptotrombidium</taxon>
    </lineage>
</organism>
<dbReference type="InterPro" id="IPR029058">
    <property type="entry name" value="AB_hydrolase_fold"/>
</dbReference>
<dbReference type="GO" id="GO:0008374">
    <property type="term" value="F:O-acyltransferase activity"/>
    <property type="evidence" value="ECO:0007669"/>
    <property type="project" value="InterPro"/>
</dbReference>
<reference evidence="1 2" key="1">
    <citation type="journal article" date="2018" name="Gigascience">
        <title>Genomes of trombidid mites reveal novel predicted allergens and laterally-transferred genes associated with secondary metabolism.</title>
        <authorList>
            <person name="Dong X."/>
            <person name="Chaisiri K."/>
            <person name="Xia D."/>
            <person name="Armstrong S.D."/>
            <person name="Fang Y."/>
            <person name="Donnelly M.J."/>
            <person name="Kadowaki T."/>
            <person name="McGarry J.W."/>
            <person name="Darby A.C."/>
            <person name="Makepeace B.L."/>
        </authorList>
    </citation>
    <scope>NUCLEOTIDE SEQUENCE [LARGE SCALE GENOMIC DNA]</scope>
    <source>
        <strain evidence="1">UoL-UT</strain>
    </source>
</reference>
<evidence type="ECO:0000313" key="2">
    <source>
        <dbReference type="Proteomes" id="UP000288716"/>
    </source>
</evidence>
<keyword evidence="2" id="KW-1185">Reference proteome</keyword>
<dbReference type="SUPFAM" id="SSF53474">
    <property type="entry name" value="alpha/beta-Hydrolases"/>
    <property type="match status" value="1"/>
</dbReference>
<proteinExistence type="predicted"/>
<feature type="non-terminal residue" evidence="1">
    <location>
        <position position="1"/>
    </location>
</feature>
<dbReference type="Pfam" id="PF02450">
    <property type="entry name" value="LCAT"/>
    <property type="match status" value="1"/>
</dbReference>
<dbReference type="OrthoDB" id="190846at2759"/>
<dbReference type="STRING" id="299467.A0A443S8H3"/>
<dbReference type="VEuPathDB" id="VectorBase:LDEU008174"/>
<dbReference type="Gene3D" id="3.40.50.1820">
    <property type="entry name" value="alpha/beta hydrolase"/>
    <property type="match status" value="1"/>
</dbReference>